<dbReference type="Gene3D" id="3.10.450.50">
    <property type="match status" value="1"/>
</dbReference>
<organism evidence="2 3">
    <name type="scientific">Parashewanella curva</name>
    <dbReference type="NCBI Taxonomy" id="2338552"/>
    <lineage>
        <taxon>Bacteria</taxon>
        <taxon>Pseudomonadati</taxon>
        <taxon>Pseudomonadota</taxon>
        <taxon>Gammaproteobacteria</taxon>
        <taxon>Alteromonadales</taxon>
        <taxon>Shewanellaceae</taxon>
        <taxon>Parashewanella</taxon>
    </lineage>
</organism>
<keyword evidence="3" id="KW-1185">Reference proteome</keyword>
<dbReference type="InterPro" id="IPR032710">
    <property type="entry name" value="NTF2-like_dom_sf"/>
</dbReference>
<comment type="caution">
    <text evidence="2">The sequence shown here is derived from an EMBL/GenBank/DDBJ whole genome shotgun (WGS) entry which is preliminary data.</text>
</comment>
<dbReference type="Proteomes" id="UP000281474">
    <property type="component" value="Unassembled WGS sequence"/>
</dbReference>
<dbReference type="InterPro" id="IPR027843">
    <property type="entry name" value="DUF4440"/>
</dbReference>
<dbReference type="Pfam" id="PF14534">
    <property type="entry name" value="DUF4440"/>
    <property type="match status" value="1"/>
</dbReference>
<feature type="domain" description="DUF4440" evidence="1">
    <location>
        <begin position="16"/>
        <end position="119"/>
    </location>
</feature>
<dbReference type="SUPFAM" id="SSF54427">
    <property type="entry name" value="NTF2-like"/>
    <property type="match status" value="1"/>
</dbReference>
<sequence>MWSCVVVKIKSIKETIIQLEKSLFSDAVRSSKSKLNSLIADDFIEVSSTGLRFGKDNVMSRLPTEDSFTVKATGFECRLLSNDTAMLLYQSAFKRGDSDFLYSHRCSIWQQQSDSNWQMIYHQGTKCEAFEIVN</sequence>
<evidence type="ECO:0000259" key="1">
    <source>
        <dbReference type="Pfam" id="PF14534"/>
    </source>
</evidence>
<proteinExistence type="predicted"/>
<reference evidence="2 3" key="1">
    <citation type="submission" date="2018-09" db="EMBL/GenBank/DDBJ databases">
        <title>Phylogeny of the Shewanellaceae, and recommendation for two new genera, Pseudoshewanella and Parashewanella.</title>
        <authorList>
            <person name="Wang G."/>
        </authorList>
    </citation>
    <scope>NUCLEOTIDE SEQUENCE [LARGE SCALE GENOMIC DNA]</scope>
    <source>
        <strain evidence="2 3">C51</strain>
    </source>
</reference>
<evidence type="ECO:0000313" key="2">
    <source>
        <dbReference type="EMBL" id="RLV58370.1"/>
    </source>
</evidence>
<name>A0A3L8PSI0_9GAMM</name>
<gene>
    <name evidence="2" type="ORF">D5018_17630</name>
</gene>
<dbReference type="AlphaFoldDB" id="A0A3L8PSI0"/>
<accession>A0A3L8PSI0</accession>
<protein>
    <submittedName>
        <fullName evidence="2">Nuclear transport factor 2 family protein</fullName>
    </submittedName>
</protein>
<dbReference type="EMBL" id="QZEI01000076">
    <property type="protein sequence ID" value="RLV58370.1"/>
    <property type="molecule type" value="Genomic_DNA"/>
</dbReference>
<evidence type="ECO:0000313" key="3">
    <source>
        <dbReference type="Proteomes" id="UP000281474"/>
    </source>
</evidence>
<dbReference type="OrthoDB" id="121974at2"/>